<evidence type="ECO:0000313" key="1">
    <source>
        <dbReference type="EMBL" id="GHI74888.1"/>
    </source>
</evidence>
<organism evidence="1 2">
    <name type="scientific">Streptomyces spororaveus</name>
    <dbReference type="NCBI Taxonomy" id="284039"/>
    <lineage>
        <taxon>Bacteria</taxon>
        <taxon>Bacillati</taxon>
        <taxon>Actinomycetota</taxon>
        <taxon>Actinomycetes</taxon>
        <taxon>Kitasatosporales</taxon>
        <taxon>Streptomycetaceae</taxon>
        <taxon>Streptomyces</taxon>
    </lineage>
</organism>
<dbReference type="EMBL" id="BNED01000003">
    <property type="protein sequence ID" value="GHI74888.1"/>
    <property type="molecule type" value="Genomic_DNA"/>
</dbReference>
<name>A0ABQ3T3C8_9ACTN</name>
<comment type="caution">
    <text evidence="1">The sequence shown here is derived from an EMBL/GenBank/DDBJ whole genome shotgun (WGS) entry which is preliminary data.</text>
</comment>
<accession>A0ABQ3T3C8</accession>
<protein>
    <submittedName>
        <fullName evidence="1">Uncharacterized protein</fullName>
    </submittedName>
</protein>
<keyword evidence="2" id="KW-1185">Reference proteome</keyword>
<sequence length="86" mass="9492">MRLGTVRPFSVTGRDRISAAREAVDVVALMRVLRVEAVARLGDNEKCIVHTLCIMHIAAGSRADLLRRPCQALLSLVRVCRPTSPR</sequence>
<dbReference type="Proteomes" id="UP000608522">
    <property type="component" value="Unassembled WGS sequence"/>
</dbReference>
<reference evidence="2" key="1">
    <citation type="submission" date="2023-07" db="EMBL/GenBank/DDBJ databases">
        <title>Whole genome shotgun sequence of Streptomyces spororaveus NBRC 15456.</title>
        <authorList>
            <person name="Komaki H."/>
            <person name="Tamura T."/>
        </authorList>
    </citation>
    <scope>NUCLEOTIDE SEQUENCE [LARGE SCALE GENOMIC DNA]</scope>
    <source>
        <strain evidence="2">NBRC 15456</strain>
    </source>
</reference>
<proteinExistence type="predicted"/>
<evidence type="ECO:0000313" key="2">
    <source>
        <dbReference type="Proteomes" id="UP000608522"/>
    </source>
</evidence>
<gene>
    <name evidence="1" type="ORF">Sspor_04490</name>
</gene>